<dbReference type="Pfam" id="PF00535">
    <property type="entry name" value="Glycos_transf_2"/>
    <property type="match status" value="1"/>
</dbReference>
<dbReference type="CDD" id="cd00761">
    <property type="entry name" value="Glyco_tranf_GTA_type"/>
    <property type="match status" value="1"/>
</dbReference>
<dbReference type="AlphaFoldDB" id="A0A1M6GUR9"/>
<sequence>MVRTLPISFVIPTMNRPDAFKRTIDGLMDKEYIPAQIIVVDQSLNDTEKDLNRSCLGFYNDRIETEYIFQEKPSLTKARNNGYKLCRHEIIVCSDDDVDVKEDTLKNLFNLMQNDNVAMVAGINENSGHSRTDLGYLFGTKSFRNRKIGHVTLSVLGRYPDDVRGEVETQWAMGYFFAIRKSLKDRWNLEWDERLTGYAYAEDLDFSYGYYKKAQTEKRRCIINEQVRVRHLVSNEYRVPTLKGTYMYVINREYISYKHKMGAASRVVSRWTNTGQFLLRCIKRERPMDMLRAQARCEKNRKLIKAGILRETFYE</sequence>
<dbReference type="InterPro" id="IPR001173">
    <property type="entry name" value="Glyco_trans_2-like"/>
</dbReference>
<organism evidence="2 3">
    <name type="scientific">Parasporobacterium paucivorans DSM 15970</name>
    <dbReference type="NCBI Taxonomy" id="1122934"/>
    <lineage>
        <taxon>Bacteria</taxon>
        <taxon>Bacillati</taxon>
        <taxon>Bacillota</taxon>
        <taxon>Clostridia</taxon>
        <taxon>Lachnospirales</taxon>
        <taxon>Lachnospiraceae</taxon>
        <taxon>Parasporobacterium</taxon>
    </lineage>
</organism>
<keyword evidence="2" id="KW-0808">Transferase</keyword>
<dbReference type="PANTHER" id="PTHR43685">
    <property type="entry name" value="GLYCOSYLTRANSFERASE"/>
    <property type="match status" value="1"/>
</dbReference>
<evidence type="ECO:0000313" key="2">
    <source>
        <dbReference type="EMBL" id="SHJ13681.1"/>
    </source>
</evidence>
<dbReference type="RefSeq" id="WP_073993643.1">
    <property type="nucleotide sequence ID" value="NZ_FQYT01000013.1"/>
</dbReference>
<dbReference type="PANTHER" id="PTHR43685:SF2">
    <property type="entry name" value="GLYCOSYLTRANSFERASE 2-LIKE DOMAIN-CONTAINING PROTEIN"/>
    <property type="match status" value="1"/>
</dbReference>
<evidence type="ECO:0000259" key="1">
    <source>
        <dbReference type="Pfam" id="PF00535"/>
    </source>
</evidence>
<dbReference type="Proteomes" id="UP000184342">
    <property type="component" value="Unassembled WGS sequence"/>
</dbReference>
<proteinExistence type="predicted"/>
<dbReference type="InterPro" id="IPR050834">
    <property type="entry name" value="Glycosyltransf_2"/>
</dbReference>
<dbReference type="SUPFAM" id="SSF53448">
    <property type="entry name" value="Nucleotide-diphospho-sugar transferases"/>
    <property type="match status" value="1"/>
</dbReference>
<dbReference type="STRING" id="1122934.SAMN02745691_01397"/>
<gene>
    <name evidence="2" type="ORF">SAMN02745691_01397</name>
</gene>
<protein>
    <submittedName>
        <fullName evidence="2">Glycosyl transferase family 2</fullName>
    </submittedName>
</protein>
<reference evidence="2 3" key="1">
    <citation type="submission" date="2016-11" db="EMBL/GenBank/DDBJ databases">
        <authorList>
            <person name="Jaros S."/>
            <person name="Januszkiewicz K."/>
            <person name="Wedrychowicz H."/>
        </authorList>
    </citation>
    <scope>NUCLEOTIDE SEQUENCE [LARGE SCALE GENOMIC DNA]</scope>
    <source>
        <strain evidence="2 3">DSM 15970</strain>
    </source>
</reference>
<feature type="domain" description="Glycosyltransferase 2-like" evidence="1">
    <location>
        <begin position="8"/>
        <end position="132"/>
    </location>
</feature>
<dbReference type="InterPro" id="IPR029044">
    <property type="entry name" value="Nucleotide-diphossugar_trans"/>
</dbReference>
<dbReference type="GO" id="GO:0016740">
    <property type="term" value="F:transferase activity"/>
    <property type="evidence" value="ECO:0007669"/>
    <property type="project" value="UniProtKB-KW"/>
</dbReference>
<accession>A0A1M6GUR9</accession>
<evidence type="ECO:0000313" key="3">
    <source>
        <dbReference type="Proteomes" id="UP000184342"/>
    </source>
</evidence>
<dbReference type="EMBL" id="FQYT01000013">
    <property type="protein sequence ID" value="SHJ13681.1"/>
    <property type="molecule type" value="Genomic_DNA"/>
</dbReference>
<dbReference type="Gene3D" id="3.90.550.10">
    <property type="entry name" value="Spore Coat Polysaccharide Biosynthesis Protein SpsA, Chain A"/>
    <property type="match status" value="1"/>
</dbReference>
<dbReference type="OrthoDB" id="9810303at2"/>
<keyword evidence="3" id="KW-1185">Reference proteome</keyword>
<name>A0A1M6GUR9_9FIRM</name>